<evidence type="ECO:0000313" key="3">
    <source>
        <dbReference type="EMBL" id="RXS93655.1"/>
    </source>
</evidence>
<dbReference type="Pfam" id="PF20434">
    <property type="entry name" value="BD-FAE"/>
    <property type="match status" value="1"/>
</dbReference>
<evidence type="ECO:0000256" key="1">
    <source>
        <dbReference type="ARBA" id="ARBA00022801"/>
    </source>
</evidence>
<dbReference type="EMBL" id="SDMK01000004">
    <property type="protein sequence ID" value="RXS93655.1"/>
    <property type="molecule type" value="Genomic_DNA"/>
</dbReference>
<dbReference type="GO" id="GO:0016787">
    <property type="term" value="F:hydrolase activity"/>
    <property type="evidence" value="ECO:0007669"/>
    <property type="project" value="UniProtKB-KW"/>
</dbReference>
<name>A0A4Q1S9P5_9BACT</name>
<dbReference type="AlphaFoldDB" id="A0A4Q1S9P5"/>
<dbReference type="RefSeq" id="WP_129209424.1">
    <property type="nucleotide sequence ID" value="NZ_BMGU01000002.1"/>
</dbReference>
<dbReference type="InterPro" id="IPR029058">
    <property type="entry name" value="AB_hydrolase_fold"/>
</dbReference>
<organism evidence="3 4">
    <name type="scientific">Silvibacterium dinghuense</name>
    <dbReference type="NCBI Taxonomy" id="1560006"/>
    <lineage>
        <taxon>Bacteria</taxon>
        <taxon>Pseudomonadati</taxon>
        <taxon>Acidobacteriota</taxon>
        <taxon>Terriglobia</taxon>
        <taxon>Terriglobales</taxon>
        <taxon>Acidobacteriaceae</taxon>
        <taxon>Silvibacterium</taxon>
    </lineage>
</organism>
<dbReference type="OrthoDB" id="9794725at2"/>
<protein>
    <submittedName>
        <fullName evidence="3">Alpha/beta hydrolase</fullName>
    </submittedName>
</protein>
<dbReference type="InterPro" id="IPR049492">
    <property type="entry name" value="BD-FAE-like_dom"/>
</dbReference>
<sequence length="283" mass="30539">MMLGCGISVASPDTSLPLWAGKVPLATGSAATDTPAIDVYLPAKNPTQTGILVIPGGGYHYLAAPEGEPVAKWLCAHGIAAFVLHYRVAPYHYPAEMLDGQRAVRFIRSRAKDFGIDETRLGVWGFSAGGHMASYLLTHGQEKLPFETADAVDALDPRPNFGILAYPVISMKPGITHSGSHTSLLGDAPAPQVEDELSNELHVTDDSPPVFLFATSDDPVVPVENSVLFYQAYVHHHRPVEMHLFEHGSHGLVLAEHVPGASMWPDLLGAWMTRNGWMAHAEP</sequence>
<dbReference type="Gene3D" id="3.40.50.1820">
    <property type="entry name" value="alpha/beta hydrolase"/>
    <property type="match status" value="1"/>
</dbReference>
<gene>
    <name evidence="3" type="ORF">ESZ00_16445</name>
</gene>
<keyword evidence="1 3" id="KW-0378">Hydrolase</keyword>
<dbReference type="Proteomes" id="UP000290253">
    <property type="component" value="Unassembled WGS sequence"/>
</dbReference>
<dbReference type="InterPro" id="IPR050300">
    <property type="entry name" value="GDXG_lipolytic_enzyme"/>
</dbReference>
<dbReference type="PANTHER" id="PTHR48081:SF6">
    <property type="entry name" value="PEPTIDASE S9 PROLYL OLIGOPEPTIDASE CATALYTIC DOMAIN-CONTAINING PROTEIN"/>
    <property type="match status" value="1"/>
</dbReference>
<reference evidence="3 4" key="1">
    <citation type="journal article" date="2016" name="Int. J. Syst. Evol. Microbiol.">
        <title>Acidipila dinghuensis sp. nov., an acidobacterium isolated from forest soil.</title>
        <authorList>
            <person name="Jiang Y.W."/>
            <person name="Wang J."/>
            <person name="Chen M.H."/>
            <person name="Lv Y.Y."/>
            <person name="Qiu L.H."/>
        </authorList>
    </citation>
    <scope>NUCLEOTIDE SEQUENCE [LARGE SCALE GENOMIC DNA]</scope>
    <source>
        <strain evidence="3 4">DHOF10</strain>
    </source>
</reference>
<evidence type="ECO:0000313" key="4">
    <source>
        <dbReference type="Proteomes" id="UP000290253"/>
    </source>
</evidence>
<evidence type="ECO:0000259" key="2">
    <source>
        <dbReference type="Pfam" id="PF20434"/>
    </source>
</evidence>
<dbReference type="SUPFAM" id="SSF53474">
    <property type="entry name" value="alpha/beta-Hydrolases"/>
    <property type="match status" value="1"/>
</dbReference>
<comment type="caution">
    <text evidence="3">The sequence shown here is derived from an EMBL/GenBank/DDBJ whole genome shotgun (WGS) entry which is preliminary data.</text>
</comment>
<feature type="domain" description="BD-FAE-like" evidence="2">
    <location>
        <begin position="37"/>
        <end position="232"/>
    </location>
</feature>
<dbReference type="PANTHER" id="PTHR48081">
    <property type="entry name" value="AB HYDROLASE SUPERFAMILY PROTEIN C4A8.06C"/>
    <property type="match status" value="1"/>
</dbReference>
<keyword evidence="4" id="KW-1185">Reference proteome</keyword>
<accession>A0A4Q1S9P5</accession>
<proteinExistence type="predicted"/>